<evidence type="ECO:0000313" key="1">
    <source>
        <dbReference type="EMBL" id="GHJ87022.1"/>
    </source>
</evidence>
<gene>
    <name evidence="1" type="ORF">NliqN6_3424</name>
</gene>
<name>A0A8H3TTS2_9TREE</name>
<protein>
    <submittedName>
        <fullName evidence="1">Uncharacterized protein</fullName>
    </submittedName>
</protein>
<reference evidence="1" key="1">
    <citation type="submission" date="2020-07" db="EMBL/GenBank/DDBJ databases">
        <title>Draft Genome Sequence of a Deep-Sea Yeast, Naganishia (Cryptococcus) liquefaciens strain N6.</title>
        <authorList>
            <person name="Han Y.W."/>
            <person name="Kajitani R."/>
            <person name="Morimoto H."/>
            <person name="Parhat M."/>
            <person name="Tsubouchi H."/>
            <person name="Bakenova O."/>
            <person name="Ogata M."/>
            <person name="Argunhan B."/>
            <person name="Aoki R."/>
            <person name="Kajiwara S."/>
            <person name="Itoh T."/>
            <person name="Iwasaki H."/>
        </authorList>
    </citation>
    <scope>NUCLEOTIDE SEQUENCE</scope>
    <source>
        <strain evidence="1">N6</strain>
    </source>
</reference>
<evidence type="ECO:0000313" key="2">
    <source>
        <dbReference type="Proteomes" id="UP000620104"/>
    </source>
</evidence>
<accession>A0A8H3TTS2</accession>
<sequence length="290" mass="33142">MRKRTTSSFFQYLGAHDFHSTALMYRIEFEEAFALLLDDGQALPLSLASDHDVIFEHYTAIVRHCIKRGRVTHQDFEAIDGVYVIPAVRGPNKGGYVAKACLPPETVAFVECLKTIKGDTSHLIDRLQNESRCKRLAYFQAYIDYHRLGQHQKERRVLFRKEMGRQLITSGLLQAQKAALTKASRCLSRLISPCSTSAPSSRSKTLSPIRSVRYEDLFDEESAKPSVCIYDSQLRSNSFGFEISSLQKGDIHPALRSEPTFDEESLWASQERLTELVNEFHWMFPDNDRV</sequence>
<dbReference type="AlphaFoldDB" id="A0A8H3TTS2"/>
<proteinExistence type="predicted"/>
<keyword evidence="2" id="KW-1185">Reference proteome</keyword>
<comment type="caution">
    <text evidence="1">The sequence shown here is derived from an EMBL/GenBank/DDBJ whole genome shotgun (WGS) entry which is preliminary data.</text>
</comment>
<organism evidence="1 2">
    <name type="scientific">Naganishia liquefaciens</name>
    <dbReference type="NCBI Taxonomy" id="104408"/>
    <lineage>
        <taxon>Eukaryota</taxon>
        <taxon>Fungi</taxon>
        <taxon>Dikarya</taxon>
        <taxon>Basidiomycota</taxon>
        <taxon>Agaricomycotina</taxon>
        <taxon>Tremellomycetes</taxon>
        <taxon>Filobasidiales</taxon>
        <taxon>Filobasidiaceae</taxon>
        <taxon>Naganishia</taxon>
    </lineage>
</organism>
<dbReference type="EMBL" id="BLZA01000020">
    <property type="protein sequence ID" value="GHJ87022.1"/>
    <property type="molecule type" value="Genomic_DNA"/>
</dbReference>
<dbReference type="Proteomes" id="UP000620104">
    <property type="component" value="Unassembled WGS sequence"/>
</dbReference>